<dbReference type="AlphaFoldDB" id="A0AAU8BPA3"/>
<keyword evidence="5 11" id="KW-0812">Transmembrane</keyword>
<keyword evidence="10 11" id="KW-0998">Cell outer membrane</keyword>
<dbReference type="Gene3D" id="2.170.130.10">
    <property type="entry name" value="TonB-dependent receptor, plug domain"/>
    <property type="match status" value="1"/>
</dbReference>
<evidence type="ECO:0000256" key="11">
    <source>
        <dbReference type="PROSITE-ProRule" id="PRU01360"/>
    </source>
</evidence>
<evidence type="ECO:0000256" key="2">
    <source>
        <dbReference type="ARBA" id="ARBA00008143"/>
    </source>
</evidence>
<feature type="domain" description="TonB-dependent receptor-like beta-barrel" evidence="14">
    <location>
        <begin position="269"/>
        <end position="678"/>
    </location>
</feature>
<dbReference type="PANTHER" id="PTHR30069:SF29">
    <property type="entry name" value="HEMOGLOBIN AND HEMOGLOBIN-HAPTOGLOBIN-BINDING PROTEIN 1-RELATED"/>
    <property type="match status" value="1"/>
</dbReference>
<protein>
    <submittedName>
        <fullName evidence="16">TonB-dependent receptor plug domain-containing protein</fullName>
    </submittedName>
</protein>
<keyword evidence="8 11" id="KW-0472">Membrane</keyword>
<evidence type="ECO:0000256" key="5">
    <source>
        <dbReference type="ARBA" id="ARBA00022692"/>
    </source>
</evidence>
<keyword evidence="4 11" id="KW-1134">Transmembrane beta strand</keyword>
<dbReference type="RefSeq" id="WP_353499344.1">
    <property type="nucleotide sequence ID" value="NZ_CP115921.1"/>
</dbReference>
<keyword evidence="7 12" id="KW-0798">TonB box</keyword>
<comment type="similarity">
    <text evidence="2">Belongs to the TonB-dependent receptor family. Hemoglobin/haptoglobin binding protein subfamily.</text>
</comment>
<dbReference type="PANTHER" id="PTHR30069">
    <property type="entry name" value="TONB-DEPENDENT OUTER MEMBRANE RECEPTOR"/>
    <property type="match status" value="1"/>
</dbReference>
<dbReference type="GO" id="GO:0015344">
    <property type="term" value="F:siderophore uptake transmembrane transporter activity"/>
    <property type="evidence" value="ECO:0007669"/>
    <property type="project" value="TreeGrafter"/>
</dbReference>
<comment type="subcellular location">
    <subcellularLocation>
        <location evidence="1 11">Cell outer membrane</location>
        <topology evidence="1 11">Multi-pass membrane protein</topology>
    </subcellularLocation>
</comment>
<evidence type="ECO:0000256" key="3">
    <source>
        <dbReference type="ARBA" id="ARBA00022448"/>
    </source>
</evidence>
<evidence type="ECO:0000256" key="7">
    <source>
        <dbReference type="ARBA" id="ARBA00023077"/>
    </source>
</evidence>
<feature type="signal peptide" evidence="13">
    <location>
        <begin position="1"/>
        <end position="21"/>
    </location>
</feature>
<evidence type="ECO:0000256" key="9">
    <source>
        <dbReference type="ARBA" id="ARBA00023170"/>
    </source>
</evidence>
<evidence type="ECO:0000259" key="15">
    <source>
        <dbReference type="Pfam" id="PF07715"/>
    </source>
</evidence>
<dbReference type="PROSITE" id="PS52016">
    <property type="entry name" value="TONB_DEPENDENT_REC_3"/>
    <property type="match status" value="1"/>
</dbReference>
<evidence type="ECO:0000256" key="4">
    <source>
        <dbReference type="ARBA" id="ARBA00022452"/>
    </source>
</evidence>
<dbReference type="InterPro" id="IPR012910">
    <property type="entry name" value="Plug_dom"/>
</dbReference>
<dbReference type="KEGG" id="vck:PG915_23290"/>
<dbReference type="InterPro" id="IPR036942">
    <property type="entry name" value="Beta-barrel_TonB_sf"/>
</dbReference>
<evidence type="ECO:0000256" key="10">
    <source>
        <dbReference type="ARBA" id="ARBA00023237"/>
    </source>
</evidence>
<keyword evidence="9 16" id="KW-0675">Receptor</keyword>
<proteinExistence type="inferred from homology"/>
<keyword evidence="6 13" id="KW-0732">Signal</keyword>
<dbReference type="SUPFAM" id="SSF56935">
    <property type="entry name" value="Porins"/>
    <property type="match status" value="1"/>
</dbReference>
<evidence type="ECO:0000256" key="8">
    <source>
        <dbReference type="ARBA" id="ARBA00023136"/>
    </source>
</evidence>
<evidence type="ECO:0000256" key="13">
    <source>
        <dbReference type="SAM" id="SignalP"/>
    </source>
</evidence>
<keyword evidence="3 11" id="KW-0813">Transport</keyword>
<evidence type="ECO:0000313" key="16">
    <source>
        <dbReference type="EMBL" id="XCD18196.1"/>
    </source>
</evidence>
<dbReference type="InterPro" id="IPR037066">
    <property type="entry name" value="Plug_dom_sf"/>
</dbReference>
<dbReference type="GO" id="GO:0009279">
    <property type="term" value="C:cell outer membrane"/>
    <property type="evidence" value="ECO:0007669"/>
    <property type="project" value="UniProtKB-SubCell"/>
</dbReference>
<evidence type="ECO:0000256" key="1">
    <source>
        <dbReference type="ARBA" id="ARBA00004571"/>
    </source>
</evidence>
<organism evidence="16">
    <name type="scientific">Vibrio chaetopteri</name>
    <dbReference type="NCBI Taxonomy" id="3016528"/>
    <lineage>
        <taxon>Bacteria</taxon>
        <taxon>Pseudomonadati</taxon>
        <taxon>Pseudomonadota</taxon>
        <taxon>Gammaproteobacteria</taxon>
        <taxon>Vibrionales</taxon>
        <taxon>Vibrionaceae</taxon>
        <taxon>Vibrio</taxon>
    </lineage>
</organism>
<dbReference type="Pfam" id="PF07715">
    <property type="entry name" value="Plug"/>
    <property type="match status" value="1"/>
</dbReference>
<evidence type="ECO:0000259" key="14">
    <source>
        <dbReference type="Pfam" id="PF00593"/>
    </source>
</evidence>
<dbReference type="InterPro" id="IPR000531">
    <property type="entry name" value="Beta-barrel_TonB"/>
</dbReference>
<sequence>MRSFFHNHLFLCSLIASSAWADEDLMSLLDMPLASLAETKVMSSTRSTQSLADTPAAVYVITAKEINRSGARSVADALALAPGLHVAKFSNYDWGISAQSSNQALTNSLLVMVDGRSVLNAMFSGVDWDLIPVSMDNIAQIEVLLGPVGTIWGGNAVNGVINIITLDAENAPKGKVSASLGNYGYKEVKLHHGGQIGDSSHVSGYAEYLEHKPWASTEDKVQSQQHYNVVTGRFGARIDYQFLNHTLNVQAGGIRSEEDYLWANYNPHLFFPQRPAHEYYEQKMIAQEWFAGGSHIYERANNDRIESDLWLTYSDNDGPDRNAHFVRFDLDSRYLFDDLWGTQLMIGGNVRLIQERFHQYSRYDQVTAPYLRSADKPSYLNQSYGIYANWTIPVTDAVTLMLGNRWQYHNITDDTYAQPQVRLNYRLADTQTLWAGWGSAVVTPSGLERSTTFRQNGYVENALFSDGNRYDYYYSYLYKGNNQLKVETVDTIEAGYRFWHGEKLQLNLNGFYSIHENIRAYAGTGAQQWVIPGGASEGSVGTVFEQYTSEYVDPLWTRTYGGEVSAKWQPISNLQLNANYSYKKILGYCSGNICEANSAVAKALENQPNHFINAQAIWDISPQWWVSSALQYVSATDVPSNVGTIEQNGWPHVVNLDLALSWQHSRQWPRFTATVENLGAYENYEYPQAYGPFQNDTQYWLQVEWRYWDPQSEHR</sequence>
<reference evidence="16" key="1">
    <citation type="submission" date="2023-01" db="EMBL/GenBank/DDBJ databases">
        <title>Vibrio sp. CB1-14 genome sequencing.</title>
        <authorList>
            <person name="Otstavnykh N."/>
            <person name="Isaeva M."/>
            <person name="Meleshko D."/>
        </authorList>
    </citation>
    <scope>NUCLEOTIDE SEQUENCE</scope>
    <source>
        <strain evidence="16">CB1-14</strain>
    </source>
</reference>
<dbReference type="InterPro" id="IPR039426">
    <property type="entry name" value="TonB-dep_rcpt-like"/>
</dbReference>
<gene>
    <name evidence="16" type="ORF">PG915_23290</name>
</gene>
<evidence type="ECO:0000256" key="12">
    <source>
        <dbReference type="RuleBase" id="RU003357"/>
    </source>
</evidence>
<feature type="chain" id="PRO_5043358430" evidence="13">
    <location>
        <begin position="22"/>
        <end position="715"/>
    </location>
</feature>
<dbReference type="GO" id="GO:0044718">
    <property type="term" value="P:siderophore transmembrane transport"/>
    <property type="evidence" value="ECO:0007669"/>
    <property type="project" value="TreeGrafter"/>
</dbReference>
<dbReference type="EMBL" id="CP115921">
    <property type="protein sequence ID" value="XCD18196.1"/>
    <property type="molecule type" value="Genomic_DNA"/>
</dbReference>
<dbReference type="Pfam" id="PF00593">
    <property type="entry name" value="TonB_dep_Rec_b-barrel"/>
    <property type="match status" value="1"/>
</dbReference>
<evidence type="ECO:0000256" key="6">
    <source>
        <dbReference type="ARBA" id="ARBA00022729"/>
    </source>
</evidence>
<feature type="domain" description="TonB-dependent receptor plug" evidence="15">
    <location>
        <begin position="51"/>
        <end position="160"/>
    </location>
</feature>
<name>A0AAU8BPA3_9VIBR</name>
<dbReference type="Gene3D" id="2.40.170.20">
    <property type="entry name" value="TonB-dependent receptor, beta-barrel domain"/>
    <property type="match status" value="1"/>
</dbReference>
<accession>A0AAU8BPA3</accession>